<dbReference type="AlphaFoldDB" id="A0A1L9BB48"/>
<protein>
    <recommendedName>
        <fullName evidence="3">Glucosyltransferase-I</fullName>
    </recommendedName>
</protein>
<reference evidence="2" key="1">
    <citation type="submission" date="2016-11" db="EMBL/GenBank/DDBJ databases">
        <authorList>
            <person name="Shukria A."/>
            <person name="Stevens D.C."/>
        </authorList>
    </citation>
    <scope>NUCLEOTIDE SEQUENCE [LARGE SCALE GENOMIC DNA]</scope>
    <source>
        <strain evidence="2">Cbfe23</strain>
    </source>
</reference>
<sequence length="332" mass="35856">MNVMIALNLAAATSLRVVALLLALSYVLTGCGGERGPEWIRAGSGTTHTLEAIHGNGPQDVWAVGQAGTILHFDGSHWSPVDSGTDENLKAVWAQGPKDVWAVGERVTLHWDGAQWTRAADSGGTSVWASGPEDVWVAGGNLGGVLHFNGKEWTSSPLPTGHGSEADVWGNGPGNVWVCQLDQGNLAHWNGTSFKAELPRLPTSSRCRDLGGSDPVDAWALYHVDPYDYPSEQKMVVLHKGGGEDWRQLSLLDAAHREDTSRWTALWGTTGKVWVVGSGGLVDHFDGQVWNREQHWDDAALELHDVWGSSEKDVWVVGENGLVARRALSTSH</sequence>
<reference evidence="1 2" key="2">
    <citation type="submission" date="2016-12" db="EMBL/GenBank/DDBJ databases">
        <title>Draft Genome Sequence of Cystobacter ferrugineus Strain Cbfe23.</title>
        <authorList>
            <person name="Akbar S."/>
            <person name="Dowd S.E."/>
            <person name="Stevens D.C."/>
        </authorList>
    </citation>
    <scope>NUCLEOTIDE SEQUENCE [LARGE SCALE GENOMIC DNA]</scope>
    <source>
        <strain evidence="1 2">Cbfe23</strain>
    </source>
</reference>
<comment type="caution">
    <text evidence="1">The sequence shown here is derived from an EMBL/GenBank/DDBJ whole genome shotgun (WGS) entry which is preliminary data.</text>
</comment>
<dbReference type="EMBL" id="MPIN01000004">
    <property type="protein sequence ID" value="OJH39490.1"/>
    <property type="molecule type" value="Genomic_DNA"/>
</dbReference>
<name>A0A1L9BB48_9BACT</name>
<evidence type="ECO:0000313" key="2">
    <source>
        <dbReference type="Proteomes" id="UP000182229"/>
    </source>
</evidence>
<organism evidence="1 2">
    <name type="scientific">Cystobacter ferrugineus</name>
    <dbReference type="NCBI Taxonomy" id="83449"/>
    <lineage>
        <taxon>Bacteria</taxon>
        <taxon>Pseudomonadati</taxon>
        <taxon>Myxococcota</taxon>
        <taxon>Myxococcia</taxon>
        <taxon>Myxococcales</taxon>
        <taxon>Cystobacterineae</taxon>
        <taxon>Archangiaceae</taxon>
        <taxon>Cystobacter</taxon>
    </lineage>
</organism>
<proteinExistence type="predicted"/>
<accession>A0A1L9BB48</accession>
<keyword evidence="2" id="KW-1185">Reference proteome</keyword>
<dbReference type="STRING" id="83449.BON30_18515"/>
<gene>
    <name evidence="1" type="ORF">BON30_18515</name>
</gene>
<dbReference type="Proteomes" id="UP000182229">
    <property type="component" value="Unassembled WGS sequence"/>
</dbReference>
<evidence type="ECO:0000313" key="1">
    <source>
        <dbReference type="EMBL" id="OJH39490.1"/>
    </source>
</evidence>
<evidence type="ECO:0008006" key="3">
    <source>
        <dbReference type="Google" id="ProtNLM"/>
    </source>
</evidence>